<dbReference type="OrthoDB" id="9802676at2"/>
<evidence type="ECO:0000256" key="3">
    <source>
        <dbReference type="ARBA" id="ARBA00022694"/>
    </source>
</evidence>
<protein>
    <recommendedName>
        <fullName evidence="8">tRNA-specific adenosine deaminase</fullName>
        <ecNumber evidence="8">3.5.4.33</ecNumber>
    </recommendedName>
</protein>
<evidence type="ECO:0000313" key="11">
    <source>
        <dbReference type="EMBL" id="RKF25767.1"/>
    </source>
</evidence>
<comment type="subunit">
    <text evidence="2 8">Homodimer.</text>
</comment>
<comment type="caution">
    <text evidence="11">The sequence shown here is derived from an EMBL/GenBank/DDBJ whole genome shotgun (WGS) entry which is preliminary data.</text>
</comment>
<comment type="function">
    <text evidence="8">Catalyzes the deamination of adenosine to inosine at the wobble position 34 of tRNA(Arg2).</text>
</comment>
<feature type="active site" description="Proton donor" evidence="8">
    <location>
        <position position="153"/>
    </location>
</feature>
<dbReference type="InterPro" id="IPR028883">
    <property type="entry name" value="tRNA_aden_deaminase"/>
</dbReference>
<dbReference type="PROSITE" id="PS51747">
    <property type="entry name" value="CYT_DCMP_DEAMINASES_2"/>
    <property type="match status" value="1"/>
</dbReference>
<accession>A0A420EZT1</accession>
<keyword evidence="5 8" id="KW-0378">Hydrolase</keyword>
<sequence>MRSDPPGGDPLLPRGGEPADATDPALETVRPGQPTPGRIGRVGPGADEGLADPGDLGRRQRHELWMRRALEVAVTGPATPAGDGAGPGFGSAAGSASPGGSASGVPGPAEGGAETTAVEDVPVGAVVYGPDGTELAIGRNERELTGDPTAHAEVLALRRAAQRLGRWRLDGCTLVVTLEPCTMCAGALALARISTVVFGAWEPKTGAVGSLWDVLRDRRLNHRPEVYAGVLENESAALLRAFFR</sequence>
<keyword evidence="4 8" id="KW-0479">Metal-binding</keyword>
<dbReference type="InterPro" id="IPR058535">
    <property type="entry name" value="MafB19-deam"/>
</dbReference>
<dbReference type="PANTHER" id="PTHR11079">
    <property type="entry name" value="CYTOSINE DEAMINASE FAMILY MEMBER"/>
    <property type="match status" value="1"/>
</dbReference>
<evidence type="ECO:0000259" key="10">
    <source>
        <dbReference type="PROSITE" id="PS51747"/>
    </source>
</evidence>
<dbReference type="GO" id="GO:0052717">
    <property type="term" value="F:tRNA-specific adenosine-34 deaminase activity"/>
    <property type="evidence" value="ECO:0007669"/>
    <property type="project" value="UniProtKB-UniRule"/>
</dbReference>
<feature type="compositionally biased region" description="Low complexity" evidence="9">
    <location>
        <begin position="92"/>
        <end position="113"/>
    </location>
</feature>
<dbReference type="SUPFAM" id="SSF53927">
    <property type="entry name" value="Cytidine deaminase-like"/>
    <property type="match status" value="1"/>
</dbReference>
<dbReference type="Gene3D" id="3.40.140.10">
    <property type="entry name" value="Cytidine Deaminase, domain 2"/>
    <property type="match status" value="1"/>
</dbReference>
<comment type="cofactor">
    <cofactor evidence="8">
        <name>Zn(2+)</name>
        <dbReference type="ChEBI" id="CHEBI:29105"/>
    </cofactor>
    <text evidence="8">Binds 1 zinc ion per subunit.</text>
</comment>
<dbReference type="Pfam" id="PF14437">
    <property type="entry name" value="MafB19-deam"/>
    <property type="match status" value="1"/>
</dbReference>
<dbReference type="HAMAP" id="MF_00972">
    <property type="entry name" value="tRNA_aden_deaminase"/>
    <property type="match status" value="1"/>
</dbReference>
<dbReference type="InterPro" id="IPR002125">
    <property type="entry name" value="CMP_dCMP_dom"/>
</dbReference>
<dbReference type="InterPro" id="IPR016193">
    <property type="entry name" value="Cytidine_deaminase-like"/>
</dbReference>
<dbReference type="AlphaFoldDB" id="A0A420EZT1"/>
<gene>
    <name evidence="8" type="primary">tadA</name>
    <name evidence="11" type="ORF">D7I43_18395</name>
</gene>
<feature type="binding site" evidence="8">
    <location>
        <position position="151"/>
    </location>
    <ligand>
        <name>Zn(2+)</name>
        <dbReference type="ChEBI" id="CHEBI:29105"/>
        <note>catalytic</note>
    </ligand>
</feature>
<dbReference type="PROSITE" id="PS00903">
    <property type="entry name" value="CYT_DCMP_DEAMINASES_1"/>
    <property type="match status" value="1"/>
</dbReference>
<evidence type="ECO:0000256" key="8">
    <source>
        <dbReference type="HAMAP-Rule" id="MF_00972"/>
    </source>
</evidence>
<dbReference type="InterPro" id="IPR016192">
    <property type="entry name" value="APOBEC/CMP_deaminase_Zn-bd"/>
</dbReference>
<reference evidence="11 12" key="1">
    <citation type="journal article" date="2018" name="Int. J. Syst. Evol. Microbiol.">
        <title>Micromonospora globbae sp. nov., an endophytic actinomycete isolated from roots of Globba winitii C. H. Wright.</title>
        <authorList>
            <person name="Kuncharoen N."/>
            <person name="Pittayakhajonwut P."/>
            <person name="Tanasupawat S."/>
        </authorList>
    </citation>
    <scope>NUCLEOTIDE SEQUENCE [LARGE SCALE GENOMIC DNA]</scope>
    <source>
        <strain evidence="11 12">WPS1-2</strain>
    </source>
</reference>
<comment type="catalytic activity">
    <reaction evidence="7 8">
        <text>adenosine(34) in tRNA + H2O + H(+) = inosine(34) in tRNA + NH4(+)</text>
        <dbReference type="Rhea" id="RHEA:43168"/>
        <dbReference type="Rhea" id="RHEA-COMP:10373"/>
        <dbReference type="Rhea" id="RHEA-COMP:10374"/>
        <dbReference type="ChEBI" id="CHEBI:15377"/>
        <dbReference type="ChEBI" id="CHEBI:15378"/>
        <dbReference type="ChEBI" id="CHEBI:28938"/>
        <dbReference type="ChEBI" id="CHEBI:74411"/>
        <dbReference type="ChEBI" id="CHEBI:82852"/>
        <dbReference type="EC" id="3.5.4.33"/>
    </reaction>
</comment>
<keyword evidence="6 8" id="KW-0862">Zinc</keyword>
<organism evidence="11 12">
    <name type="scientific">Micromonospora globbae</name>
    <dbReference type="NCBI Taxonomy" id="1894969"/>
    <lineage>
        <taxon>Bacteria</taxon>
        <taxon>Bacillati</taxon>
        <taxon>Actinomycetota</taxon>
        <taxon>Actinomycetes</taxon>
        <taxon>Micromonosporales</taxon>
        <taxon>Micromonosporaceae</taxon>
        <taxon>Micromonospora</taxon>
    </lineage>
</organism>
<dbReference type="PANTHER" id="PTHR11079:SF202">
    <property type="entry name" value="TRNA-SPECIFIC ADENOSINE DEAMINASE"/>
    <property type="match status" value="1"/>
</dbReference>
<dbReference type="Proteomes" id="UP000285744">
    <property type="component" value="Unassembled WGS sequence"/>
</dbReference>
<dbReference type="GO" id="GO:0008270">
    <property type="term" value="F:zinc ion binding"/>
    <property type="evidence" value="ECO:0007669"/>
    <property type="project" value="UniProtKB-UniRule"/>
</dbReference>
<evidence type="ECO:0000256" key="7">
    <source>
        <dbReference type="ARBA" id="ARBA00048045"/>
    </source>
</evidence>
<evidence type="ECO:0000313" key="12">
    <source>
        <dbReference type="Proteomes" id="UP000285744"/>
    </source>
</evidence>
<evidence type="ECO:0000256" key="5">
    <source>
        <dbReference type="ARBA" id="ARBA00022801"/>
    </source>
</evidence>
<feature type="binding site" evidence="8">
    <location>
        <position position="181"/>
    </location>
    <ligand>
        <name>Zn(2+)</name>
        <dbReference type="ChEBI" id="CHEBI:29105"/>
        <note>catalytic</note>
    </ligand>
</feature>
<dbReference type="EMBL" id="RAQQ01000013">
    <property type="protein sequence ID" value="RKF25767.1"/>
    <property type="molecule type" value="Genomic_DNA"/>
</dbReference>
<dbReference type="GO" id="GO:0002100">
    <property type="term" value="P:tRNA wobble adenosine to inosine editing"/>
    <property type="evidence" value="ECO:0007669"/>
    <property type="project" value="UniProtKB-UniRule"/>
</dbReference>
<feature type="region of interest" description="Disordered" evidence="9">
    <location>
        <begin position="1"/>
        <end position="57"/>
    </location>
</feature>
<feature type="compositionally biased region" description="Low complexity" evidence="9">
    <location>
        <begin position="1"/>
        <end position="16"/>
    </location>
</feature>
<comment type="similarity">
    <text evidence="1">Belongs to the cytidine and deoxycytidylate deaminase family. ADAT2 subfamily.</text>
</comment>
<proteinExistence type="inferred from homology"/>
<evidence type="ECO:0000256" key="2">
    <source>
        <dbReference type="ARBA" id="ARBA00011738"/>
    </source>
</evidence>
<evidence type="ECO:0000256" key="4">
    <source>
        <dbReference type="ARBA" id="ARBA00022723"/>
    </source>
</evidence>
<feature type="region of interest" description="Disordered" evidence="9">
    <location>
        <begin position="76"/>
        <end position="120"/>
    </location>
</feature>
<keyword evidence="3 8" id="KW-0819">tRNA processing</keyword>
<evidence type="ECO:0000256" key="6">
    <source>
        <dbReference type="ARBA" id="ARBA00022833"/>
    </source>
</evidence>
<dbReference type="CDD" id="cd01285">
    <property type="entry name" value="nucleoside_deaminase"/>
    <property type="match status" value="1"/>
</dbReference>
<evidence type="ECO:0000256" key="1">
    <source>
        <dbReference type="ARBA" id="ARBA00010669"/>
    </source>
</evidence>
<name>A0A420EZT1_9ACTN</name>
<dbReference type="EC" id="3.5.4.33" evidence="8"/>
<feature type="domain" description="CMP/dCMP-type deaminase" evidence="10">
    <location>
        <begin position="60"/>
        <end position="211"/>
    </location>
</feature>
<evidence type="ECO:0000256" key="9">
    <source>
        <dbReference type="SAM" id="MobiDB-lite"/>
    </source>
</evidence>
<feature type="binding site" evidence="8">
    <location>
        <position position="184"/>
    </location>
    <ligand>
        <name>Zn(2+)</name>
        <dbReference type="ChEBI" id="CHEBI:29105"/>
        <note>catalytic</note>
    </ligand>
</feature>